<keyword evidence="3" id="KW-1185">Reference proteome</keyword>
<organism evidence="2 3">
    <name type="scientific">Saccharopolyspora shandongensis</name>
    <dbReference type="NCBI Taxonomy" id="418495"/>
    <lineage>
        <taxon>Bacteria</taxon>
        <taxon>Bacillati</taxon>
        <taxon>Actinomycetota</taxon>
        <taxon>Actinomycetes</taxon>
        <taxon>Pseudonocardiales</taxon>
        <taxon>Pseudonocardiaceae</taxon>
        <taxon>Saccharopolyspora</taxon>
    </lineage>
</organism>
<feature type="domain" description="IraD/Gp25-like" evidence="1">
    <location>
        <begin position="26"/>
        <end position="116"/>
    </location>
</feature>
<dbReference type="EMBL" id="FNOK01000008">
    <property type="protein sequence ID" value="SDX19486.1"/>
    <property type="molecule type" value="Genomic_DNA"/>
</dbReference>
<accession>A0A1H2ZQ27</accession>
<dbReference type="STRING" id="418495.SAMN05216215_1008143"/>
<evidence type="ECO:0000259" key="1">
    <source>
        <dbReference type="Pfam" id="PF04965"/>
    </source>
</evidence>
<dbReference type="InterPro" id="IPR007048">
    <property type="entry name" value="IraD/Gp25-like"/>
</dbReference>
<dbReference type="RefSeq" id="WP_093264697.1">
    <property type="nucleotide sequence ID" value="NZ_FNOK01000008.1"/>
</dbReference>
<dbReference type="Proteomes" id="UP000199529">
    <property type="component" value="Unassembled WGS sequence"/>
</dbReference>
<proteinExistence type="predicted"/>
<dbReference type="AlphaFoldDB" id="A0A1H2ZQ27"/>
<sequence length="138" mass="15366">MSERFIGRGWAFPMRVGATGGIAMVEREQEIEEAIRLVLGTAPGERPMRPEFGCGIHEYVFAPSDGATAGRIAQEVRSALRRWEPRIDVTDVVVAFDTVEEGVLYIDVHYTLRATNDRRNLVFPFYTIPHGAAEGDAD</sequence>
<evidence type="ECO:0000313" key="2">
    <source>
        <dbReference type="EMBL" id="SDX19486.1"/>
    </source>
</evidence>
<protein>
    <recommendedName>
        <fullName evidence="1">IraD/Gp25-like domain-containing protein</fullName>
    </recommendedName>
</protein>
<evidence type="ECO:0000313" key="3">
    <source>
        <dbReference type="Proteomes" id="UP000199529"/>
    </source>
</evidence>
<name>A0A1H2ZQ27_9PSEU</name>
<dbReference type="OrthoDB" id="9802846at2"/>
<reference evidence="3" key="1">
    <citation type="submission" date="2016-10" db="EMBL/GenBank/DDBJ databases">
        <authorList>
            <person name="Varghese N."/>
            <person name="Submissions S."/>
        </authorList>
    </citation>
    <scope>NUCLEOTIDE SEQUENCE [LARGE SCALE GENOMIC DNA]</scope>
    <source>
        <strain evidence="3">CGMCC 4.3530</strain>
    </source>
</reference>
<dbReference type="SUPFAM" id="SSF160719">
    <property type="entry name" value="gpW/gp25-like"/>
    <property type="match status" value="1"/>
</dbReference>
<dbReference type="Gene3D" id="3.10.450.40">
    <property type="match status" value="1"/>
</dbReference>
<gene>
    <name evidence="2" type="ORF">SAMN05216215_1008143</name>
</gene>
<dbReference type="Pfam" id="PF04965">
    <property type="entry name" value="GPW_gp25"/>
    <property type="match status" value="1"/>
</dbReference>